<evidence type="ECO:0000313" key="2">
    <source>
        <dbReference type="Proteomes" id="UP001420932"/>
    </source>
</evidence>
<proteinExistence type="predicted"/>
<accession>A0AAP0DVT1</accession>
<organism evidence="1 2">
    <name type="scientific">Stephania yunnanensis</name>
    <dbReference type="NCBI Taxonomy" id="152371"/>
    <lineage>
        <taxon>Eukaryota</taxon>
        <taxon>Viridiplantae</taxon>
        <taxon>Streptophyta</taxon>
        <taxon>Embryophyta</taxon>
        <taxon>Tracheophyta</taxon>
        <taxon>Spermatophyta</taxon>
        <taxon>Magnoliopsida</taxon>
        <taxon>Ranunculales</taxon>
        <taxon>Menispermaceae</taxon>
        <taxon>Menispermoideae</taxon>
        <taxon>Cissampelideae</taxon>
        <taxon>Stephania</taxon>
    </lineage>
</organism>
<protein>
    <submittedName>
        <fullName evidence="1">Uncharacterized protein</fullName>
    </submittedName>
</protein>
<evidence type="ECO:0000313" key="1">
    <source>
        <dbReference type="EMBL" id="KAK9082030.1"/>
    </source>
</evidence>
<gene>
    <name evidence="1" type="ORF">Syun_031012</name>
</gene>
<sequence length="53" mass="6201">MEAPLVWRTFRVIHRPQELEVLIHSERTEPETETLARVLEGLRFLVRVSSGES</sequence>
<dbReference type="AlphaFoldDB" id="A0AAP0DVT1"/>
<dbReference type="EMBL" id="JBBNAF010000041">
    <property type="protein sequence ID" value="KAK9082030.1"/>
    <property type="molecule type" value="Genomic_DNA"/>
</dbReference>
<dbReference type="Proteomes" id="UP001420932">
    <property type="component" value="Unassembled WGS sequence"/>
</dbReference>
<reference evidence="1 2" key="1">
    <citation type="submission" date="2024-01" db="EMBL/GenBank/DDBJ databases">
        <title>Genome assemblies of Stephania.</title>
        <authorList>
            <person name="Yang L."/>
        </authorList>
    </citation>
    <scope>NUCLEOTIDE SEQUENCE [LARGE SCALE GENOMIC DNA]</scope>
    <source>
        <strain evidence="1">YNDBR</strain>
        <tissue evidence="1">Leaf</tissue>
    </source>
</reference>
<comment type="caution">
    <text evidence="1">The sequence shown here is derived from an EMBL/GenBank/DDBJ whole genome shotgun (WGS) entry which is preliminary data.</text>
</comment>
<name>A0AAP0DVT1_9MAGN</name>
<keyword evidence="2" id="KW-1185">Reference proteome</keyword>